<feature type="region of interest" description="Disordered" evidence="1">
    <location>
        <begin position="173"/>
        <end position="242"/>
    </location>
</feature>
<reference evidence="2" key="1">
    <citation type="submission" date="2021-01" db="EMBL/GenBank/DDBJ databases">
        <authorList>
            <person name="Corre E."/>
            <person name="Pelletier E."/>
            <person name="Niang G."/>
            <person name="Scheremetjew M."/>
            <person name="Finn R."/>
            <person name="Kale V."/>
            <person name="Holt S."/>
            <person name="Cochrane G."/>
            <person name="Meng A."/>
            <person name="Brown T."/>
            <person name="Cohen L."/>
        </authorList>
    </citation>
    <scope>NUCLEOTIDE SEQUENCE</scope>
    <source>
        <strain evidence="2">NIES-381</strain>
    </source>
</reference>
<protein>
    <submittedName>
        <fullName evidence="2">Uncharacterized protein</fullName>
    </submittedName>
</protein>
<sequence length="242" mass="26162">MYDPSRNPKWSCTYHPGCYGIAGPIKRGLGWTCCGREKNEKGCCNGAHTNEFKTPRSLRDDLDDFMALCHKYRSTRSRSLPDLQRNSAHHYILTAMLEMDLEAFDSAVFCAAVGRAANIGVECVTILSVKAGSVIAAFMFEGLPDEKATVDKFLAIVKAQGLKGIAVKDITVRPPEPAKTKPEPRRAMTPPPRKPLAPSAANSSPNPRTVATNPAAKGKITRLAQPQPSAKATASSRPASKK</sequence>
<dbReference type="EMBL" id="HBGA01039289">
    <property type="protein sequence ID" value="CAD9003178.1"/>
    <property type="molecule type" value="Transcribed_RNA"/>
</dbReference>
<evidence type="ECO:0000313" key="2">
    <source>
        <dbReference type="EMBL" id="CAD9003178.1"/>
    </source>
</evidence>
<evidence type="ECO:0000256" key="1">
    <source>
        <dbReference type="SAM" id="MobiDB-lite"/>
    </source>
</evidence>
<name>A0A7S1I732_9EUGL</name>
<feature type="compositionally biased region" description="Basic and acidic residues" evidence="1">
    <location>
        <begin position="176"/>
        <end position="186"/>
    </location>
</feature>
<dbReference type="AlphaFoldDB" id="A0A7S1I732"/>
<feature type="compositionally biased region" description="Polar residues" evidence="1">
    <location>
        <begin position="224"/>
        <end position="242"/>
    </location>
</feature>
<organism evidence="2">
    <name type="scientific">Eutreptiella gymnastica</name>
    <dbReference type="NCBI Taxonomy" id="73025"/>
    <lineage>
        <taxon>Eukaryota</taxon>
        <taxon>Discoba</taxon>
        <taxon>Euglenozoa</taxon>
        <taxon>Euglenida</taxon>
        <taxon>Spirocuta</taxon>
        <taxon>Euglenophyceae</taxon>
        <taxon>Eutreptiales</taxon>
        <taxon>Eutreptiaceae</taxon>
        <taxon>Eutreptiella</taxon>
    </lineage>
</organism>
<proteinExistence type="predicted"/>
<accession>A0A7S1I732</accession>
<gene>
    <name evidence="2" type="ORF">EGYM00392_LOCUS14262</name>
</gene>
<feature type="compositionally biased region" description="Polar residues" evidence="1">
    <location>
        <begin position="200"/>
        <end position="212"/>
    </location>
</feature>